<evidence type="ECO:0000256" key="4">
    <source>
        <dbReference type="ARBA" id="ARBA00022825"/>
    </source>
</evidence>
<dbReference type="InterPro" id="IPR011659">
    <property type="entry name" value="WD40"/>
</dbReference>
<dbReference type="RefSeq" id="WP_268781167.1">
    <property type="nucleotide sequence ID" value="NZ_JAPRAT010000035.1"/>
</dbReference>
<reference evidence="6" key="1">
    <citation type="submission" date="2022-11" db="EMBL/GenBank/DDBJ databases">
        <title>WGS of Natronobacillus azotifigens 24KS-1, an anaerobic diazotrophic haloalkaliphile from soda-rich habitats.</title>
        <authorList>
            <person name="Sorokin D.Y."/>
            <person name="Merkel A.Y."/>
        </authorList>
    </citation>
    <scope>NUCLEOTIDE SEQUENCE</scope>
    <source>
        <strain evidence="6">24KS-1</strain>
    </source>
</reference>
<evidence type="ECO:0000256" key="1">
    <source>
        <dbReference type="ARBA" id="ARBA00010040"/>
    </source>
</evidence>
<gene>
    <name evidence="6" type="ORF">OWO01_14400</name>
</gene>
<organism evidence="6 7">
    <name type="scientific">Natronobacillus azotifigens</name>
    <dbReference type="NCBI Taxonomy" id="472978"/>
    <lineage>
        <taxon>Bacteria</taxon>
        <taxon>Bacillati</taxon>
        <taxon>Bacillota</taxon>
        <taxon>Bacilli</taxon>
        <taxon>Bacillales</taxon>
        <taxon>Bacillaceae</taxon>
        <taxon>Natronobacillus</taxon>
    </lineage>
</organism>
<dbReference type="PANTHER" id="PTHR42776:SF27">
    <property type="entry name" value="DIPEPTIDYL PEPTIDASE FAMILY MEMBER 6"/>
    <property type="match status" value="1"/>
</dbReference>
<keyword evidence="3" id="KW-0378">Hydrolase</keyword>
<protein>
    <submittedName>
        <fullName evidence="6">S9 family peptidase</fullName>
    </submittedName>
</protein>
<comment type="similarity">
    <text evidence="1">Belongs to the peptidase S9C family.</text>
</comment>
<keyword evidence="7" id="KW-1185">Reference proteome</keyword>
<dbReference type="InterPro" id="IPR001375">
    <property type="entry name" value="Peptidase_S9_cat"/>
</dbReference>
<dbReference type="SUPFAM" id="SSF82171">
    <property type="entry name" value="DPP6 N-terminal domain-like"/>
    <property type="match status" value="1"/>
</dbReference>
<accession>A0A9J6RG64</accession>
<keyword evidence="4" id="KW-0720">Serine protease</keyword>
<dbReference type="SUPFAM" id="SSF53474">
    <property type="entry name" value="alpha/beta-Hydrolases"/>
    <property type="match status" value="1"/>
</dbReference>
<name>A0A9J6RG64_9BACI</name>
<dbReference type="PANTHER" id="PTHR42776">
    <property type="entry name" value="SERINE PEPTIDASE S9 FAMILY MEMBER"/>
    <property type="match status" value="1"/>
</dbReference>
<dbReference type="Pfam" id="PF00326">
    <property type="entry name" value="Peptidase_S9"/>
    <property type="match status" value="1"/>
</dbReference>
<dbReference type="Pfam" id="PF07676">
    <property type="entry name" value="PD40"/>
    <property type="match status" value="2"/>
</dbReference>
<dbReference type="EMBL" id="JAPRAT010000035">
    <property type="protein sequence ID" value="MCZ0704397.1"/>
    <property type="molecule type" value="Genomic_DNA"/>
</dbReference>
<dbReference type="Proteomes" id="UP001084197">
    <property type="component" value="Unassembled WGS sequence"/>
</dbReference>
<proteinExistence type="inferred from homology"/>
<evidence type="ECO:0000313" key="7">
    <source>
        <dbReference type="Proteomes" id="UP001084197"/>
    </source>
</evidence>
<dbReference type="GO" id="GO:0006508">
    <property type="term" value="P:proteolysis"/>
    <property type="evidence" value="ECO:0007669"/>
    <property type="project" value="UniProtKB-KW"/>
</dbReference>
<comment type="caution">
    <text evidence="6">The sequence shown here is derived from an EMBL/GenBank/DDBJ whole genome shotgun (WGS) entry which is preliminary data.</text>
</comment>
<dbReference type="Gene3D" id="3.40.50.1820">
    <property type="entry name" value="alpha/beta hydrolase"/>
    <property type="match status" value="1"/>
</dbReference>
<dbReference type="FunFam" id="3.40.50.1820:FF:000028">
    <property type="entry name" value="S9 family peptidase"/>
    <property type="match status" value="1"/>
</dbReference>
<evidence type="ECO:0000256" key="2">
    <source>
        <dbReference type="ARBA" id="ARBA00022670"/>
    </source>
</evidence>
<dbReference type="Gene3D" id="2.120.10.30">
    <property type="entry name" value="TolB, C-terminal domain"/>
    <property type="match status" value="2"/>
</dbReference>
<dbReference type="InterPro" id="IPR011042">
    <property type="entry name" value="6-blade_b-propeller_TolB-like"/>
</dbReference>
<sequence length="657" mass="73685">MKGLTAEDLLQFSFVQEPHLSPDGNTVVYVKKTINDKKKYQSNLHLIDLSTNKDIAFTHGKKKVGQPRFSPDGTTIAFVSNRSGKQQVWLIPVHGGEAKQLTSFPNGATNPVWSPDGKKLVVSVSLGKDDSLDKKEEEKKEKDELTPYVTTKLKYKADGAGFSKEKYQQLVLIELDNEKTSVLTEGEFDHRQAVFSPDGTTLALIANREEDAEYQLISDLYLLDIQSKALTKQTDSSMRLHSPQYAPDGKKISLLGSGTEYAGSTLTEVYTFDLDSKTLVTLTENWDVEASDVCINDMGTDGGSDGAIWSKDGKALFFLAGEKGATSLYQVTLDHQITKVFGEKEQIYQFTFNQAQTKVVYASSKADVPGDLYLHQVGTGEREQLTTSNQALLAERTLSIPEEIDFTGSDGTPLHGWITKPVAFKAGEKYPLIVEIHGGPHLMYSHGFVHEFQVLAEKGYGVLYINPRGSHGYGQAFVDAVRGDYGGGDYQDIMDAVDYALETFEWIDEDRLGVTGGSYGGFMTNWIVGHTNRFKAAVTQRSITNWHSFYGVSDIGYFFTDWELKADLLSDPDKLWHHSPIRHVNNIETPLLILHSEKDYRCPIEQAEQLYIALKMRKKPTKFVRYPESNHNLSRTGDPALRVHRLHEIVEWFEKYL</sequence>
<dbReference type="AlphaFoldDB" id="A0A9J6RG64"/>
<evidence type="ECO:0000256" key="3">
    <source>
        <dbReference type="ARBA" id="ARBA00022801"/>
    </source>
</evidence>
<feature type="domain" description="Peptidase S9 prolyl oligopeptidase catalytic" evidence="5">
    <location>
        <begin position="448"/>
        <end position="657"/>
    </location>
</feature>
<dbReference type="GO" id="GO:0004252">
    <property type="term" value="F:serine-type endopeptidase activity"/>
    <property type="evidence" value="ECO:0007669"/>
    <property type="project" value="TreeGrafter"/>
</dbReference>
<keyword evidence="2" id="KW-0645">Protease</keyword>
<evidence type="ECO:0000313" key="6">
    <source>
        <dbReference type="EMBL" id="MCZ0704397.1"/>
    </source>
</evidence>
<dbReference type="InterPro" id="IPR029058">
    <property type="entry name" value="AB_hydrolase_fold"/>
</dbReference>
<evidence type="ECO:0000259" key="5">
    <source>
        <dbReference type="Pfam" id="PF00326"/>
    </source>
</evidence>